<gene>
    <name evidence="1" type="ORF">LCGC14_2348770</name>
</gene>
<name>A0A0F9CAJ7_9ZZZZ</name>
<sequence length="145" mass="17134">MEAKLTEDDYIKAYDIAFKAHKGQTRWNGEPYITHPTNVAKEINHLKLKIIAILHDVLEDTTVTLKELQQRFPEDITMPLQLLTHEKSESYAQYIHKIKFKNLGRPSWNGLAEIVKIFDLMDNLKDLKQKQRRGKYELALLYLRR</sequence>
<accession>A0A0F9CAJ7</accession>
<proteinExistence type="predicted"/>
<evidence type="ECO:0008006" key="2">
    <source>
        <dbReference type="Google" id="ProtNLM"/>
    </source>
</evidence>
<dbReference type="PANTHER" id="PTHR46246">
    <property type="entry name" value="GUANOSINE-3',5'-BIS(DIPHOSPHATE) 3'-PYROPHOSPHOHYDROLASE MESH1"/>
    <property type="match status" value="1"/>
</dbReference>
<reference evidence="1" key="1">
    <citation type="journal article" date="2015" name="Nature">
        <title>Complex archaea that bridge the gap between prokaryotes and eukaryotes.</title>
        <authorList>
            <person name="Spang A."/>
            <person name="Saw J.H."/>
            <person name="Jorgensen S.L."/>
            <person name="Zaremba-Niedzwiedzka K."/>
            <person name="Martijn J."/>
            <person name="Lind A.E."/>
            <person name="van Eijk R."/>
            <person name="Schleper C."/>
            <person name="Guy L."/>
            <person name="Ettema T.J."/>
        </authorList>
    </citation>
    <scope>NUCLEOTIDE SEQUENCE</scope>
</reference>
<dbReference type="InterPro" id="IPR052194">
    <property type="entry name" value="MESH1"/>
</dbReference>
<protein>
    <recommendedName>
        <fullName evidence="2">HD domain-containing protein</fullName>
    </recommendedName>
</protein>
<dbReference type="PANTHER" id="PTHR46246:SF1">
    <property type="entry name" value="GUANOSINE-3',5'-BIS(DIPHOSPHATE) 3'-PYROPHOSPHOHYDROLASE MESH1"/>
    <property type="match status" value="1"/>
</dbReference>
<dbReference type="SUPFAM" id="SSF109604">
    <property type="entry name" value="HD-domain/PDEase-like"/>
    <property type="match status" value="1"/>
</dbReference>
<dbReference type="GO" id="GO:0008893">
    <property type="term" value="F:guanosine-3',5'-bis(diphosphate) 3'-diphosphatase activity"/>
    <property type="evidence" value="ECO:0007669"/>
    <property type="project" value="TreeGrafter"/>
</dbReference>
<dbReference type="Pfam" id="PF13328">
    <property type="entry name" value="HD_4"/>
    <property type="match status" value="1"/>
</dbReference>
<evidence type="ECO:0000313" key="1">
    <source>
        <dbReference type="EMBL" id="KKL46119.1"/>
    </source>
</evidence>
<dbReference type="Gene3D" id="1.10.3210.10">
    <property type="entry name" value="Hypothetical protein af1432"/>
    <property type="match status" value="1"/>
</dbReference>
<dbReference type="EMBL" id="LAZR01034150">
    <property type="protein sequence ID" value="KKL46119.1"/>
    <property type="molecule type" value="Genomic_DNA"/>
</dbReference>
<organism evidence="1">
    <name type="scientific">marine sediment metagenome</name>
    <dbReference type="NCBI Taxonomy" id="412755"/>
    <lineage>
        <taxon>unclassified sequences</taxon>
        <taxon>metagenomes</taxon>
        <taxon>ecological metagenomes</taxon>
    </lineage>
</organism>
<dbReference type="AlphaFoldDB" id="A0A0F9CAJ7"/>
<comment type="caution">
    <text evidence="1">The sequence shown here is derived from an EMBL/GenBank/DDBJ whole genome shotgun (WGS) entry which is preliminary data.</text>
</comment>